<dbReference type="Gene3D" id="3.30.200.20">
    <property type="entry name" value="Phosphorylase Kinase, domain 1"/>
    <property type="match status" value="1"/>
</dbReference>
<evidence type="ECO:0000256" key="6">
    <source>
        <dbReference type="PROSITE-ProRule" id="PRU10141"/>
    </source>
</evidence>
<evidence type="ECO:0000313" key="9">
    <source>
        <dbReference type="Proteomes" id="UP000266673"/>
    </source>
</evidence>
<reference evidence="8 9" key="1">
    <citation type="submission" date="2018-06" db="EMBL/GenBank/DDBJ databases">
        <title>Comparative genomics reveals the genomic features of Rhizophagus irregularis, R. cerebriforme, R. diaphanum and Gigaspora rosea, and their symbiotic lifestyle signature.</title>
        <authorList>
            <person name="Morin E."/>
            <person name="San Clemente H."/>
            <person name="Chen E.C.H."/>
            <person name="De La Providencia I."/>
            <person name="Hainaut M."/>
            <person name="Kuo A."/>
            <person name="Kohler A."/>
            <person name="Murat C."/>
            <person name="Tang N."/>
            <person name="Roy S."/>
            <person name="Loubradou J."/>
            <person name="Henrissat B."/>
            <person name="Grigoriev I.V."/>
            <person name="Corradi N."/>
            <person name="Roux C."/>
            <person name="Martin F.M."/>
        </authorList>
    </citation>
    <scope>NUCLEOTIDE SEQUENCE [LARGE SCALE GENOMIC DNA]</scope>
    <source>
        <strain evidence="8 9">DAOM 194757</strain>
    </source>
</reference>
<dbReference type="OrthoDB" id="2445364at2759"/>
<name>A0A397UUG1_9GLOM</name>
<dbReference type="InterPro" id="IPR000719">
    <property type="entry name" value="Prot_kinase_dom"/>
</dbReference>
<feature type="non-terminal residue" evidence="8">
    <location>
        <position position="1"/>
    </location>
</feature>
<evidence type="ECO:0000256" key="2">
    <source>
        <dbReference type="ARBA" id="ARBA00022679"/>
    </source>
</evidence>
<gene>
    <name evidence="8" type="ORF">C2G38_2098799</name>
</gene>
<evidence type="ECO:0000256" key="3">
    <source>
        <dbReference type="ARBA" id="ARBA00022741"/>
    </source>
</evidence>
<protein>
    <recommendedName>
        <fullName evidence="7">Protein kinase domain-containing protein</fullName>
    </recommendedName>
</protein>
<evidence type="ECO:0000313" key="8">
    <source>
        <dbReference type="EMBL" id="RIB13261.1"/>
    </source>
</evidence>
<dbReference type="Pfam" id="PF00069">
    <property type="entry name" value="Pkinase"/>
    <property type="match status" value="1"/>
</dbReference>
<dbReference type="Proteomes" id="UP000266673">
    <property type="component" value="Unassembled WGS sequence"/>
</dbReference>
<evidence type="ECO:0000256" key="1">
    <source>
        <dbReference type="ARBA" id="ARBA00022527"/>
    </source>
</evidence>
<dbReference type="GO" id="GO:0007254">
    <property type="term" value="P:JNK cascade"/>
    <property type="evidence" value="ECO:0007669"/>
    <property type="project" value="TreeGrafter"/>
</dbReference>
<dbReference type="InterPro" id="IPR017441">
    <property type="entry name" value="Protein_kinase_ATP_BS"/>
</dbReference>
<sequence length="91" mass="10479">SEEWLKNAIDEGCIKSYDYSEFSVHKSIGRGGFGTVYKAKWKDYGLTIALKRLNIISMEEKTIQSFVKELKNLQKVCEHPNIIEFYGVTRG</sequence>
<evidence type="ECO:0000256" key="5">
    <source>
        <dbReference type="ARBA" id="ARBA00022840"/>
    </source>
</evidence>
<dbReference type="SUPFAM" id="SSF56112">
    <property type="entry name" value="Protein kinase-like (PK-like)"/>
    <property type="match status" value="1"/>
</dbReference>
<feature type="domain" description="Protein kinase" evidence="7">
    <location>
        <begin position="22"/>
        <end position="91"/>
    </location>
</feature>
<dbReference type="PROSITE" id="PS50011">
    <property type="entry name" value="PROTEIN_KINASE_DOM"/>
    <property type="match status" value="1"/>
</dbReference>
<dbReference type="PANTHER" id="PTHR46716">
    <property type="entry name" value="MITOGEN-ACTIVATED PROTEIN KINASE KINASE KINASE 7"/>
    <property type="match status" value="1"/>
</dbReference>
<keyword evidence="9" id="KW-1185">Reference proteome</keyword>
<keyword evidence="1" id="KW-0723">Serine/threonine-protein kinase</keyword>
<proteinExistence type="predicted"/>
<evidence type="ECO:0000256" key="4">
    <source>
        <dbReference type="ARBA" id="ARBA00022777"/>
    </source>
</evidence>
<comment type="caution">
    <text evidence="8">The sequence shown here is derived from an EMBL/GenBank/DDBJ whole genome shotgun (WGS) entry which is preliminary data.</text>
</comment>
<accession>A0A397UUG1</accession>
<organism evidence="8 9">
    <name type="scientific">Gigaspora rosea</name>
    <dbReference type="NCBI Taxonomy" id="44941"/>
    <lineage>
        <taxon>Eukaryota</taxon>
        <taxon>Fungi</taxon>
        <taxon>Fungi incertae sedis</taxon>
        <taxon>Mucoromycota</taxon>
        <taxon>Glomeromycotina</taxon>
        <taxon>Glomeromycetes</taxon>
        <taxon>Diversisporales</taxon>
        <taxon>Gigasporaceae</taxon>
        <taxon>Gigaspora</taxon>
    </lineage>
</organism>
<dbReference type="STRING" id="44941.A0A397UUG1"/>
<dbReference type="GO" id="GO:0005524">
    <property type="term" value="F:ATP binding"/>
    <property type="evidence" value="ECO:0007669"/>
    <property type="project" value="UniProtKB-UniRule"/>
</dbReference>
<feature type="binding site" evidence="6">
    <location>
        <position position="51"/>
    </location>
    <ligand>
        <name>ATP</name>
        <dbReference type="ChEBI" id="CHEBI:30616"/>
    </ligand>
</feature>
<dbReference type="PROSITE" id="PS00107">
    <property type="entry name" value="PROTEIN_KINASE_ATP"/>
    <property type="match status" value="1"/>
</dbReference>
<keyword evidence="4" id="KW-0418">Kinase</keyword>
<dbReference type="GO" id="GO:0004709">
    <property type="term" value="F:MAP kinase kinase kinase activity"/>
    <property type="evidence" value="ECO:0007669"/>
    <property type="project" value="TreeGrafter"/>
</dbReference>
<dbReference type="PANTHER" id="PTHR46716:SF1">
    <property type="entry name" value="MITOGEN-ACTIVATED PROTEIN KINASE KINASE KINASE 7"/>
    <property type="match status" value="1"/>
</dbReference>
<dbReference type="EMBL" id="QKWP01000941">
    <property type="protein sequence ID" value="RIB13261.1"/>
    <property type="molecule type" value="Genomic_DNA"/>
</dbReference>
<evidence type="ECO:0000259" key="7">
    <source>
        <dbReference type="PROSITE" id="PS50011"/>
    </source>
</evidence>
<dbReference type="AlphaFoldDB" id="A0A397UUG1"/>
<keyword evidence="3 6" id="KW-0547">Nucleotide-binding</keyword>
<dbReference type="InterPro" id="IPR011009">
    <property type="entry name" value="Kinase-like_dom_sf"/>
</dbReference>
<dbReference type="GO" id="GO:0006955">
    <property type="term" value="P:immune response"/>
    <property type="evidence" value="ECO:0007669"/>
    <property type="project" value="TreeGrafter"/>
</dbReference>
<keyword evidence="2" id="KW-0808">Transferase</keyword>
<keyword evidence="5 6" id="KW-0067">ATP-binding</keyword>